<keyword evidence="6 7" id="KW-0472">Membrane</keyword>
<sequence>MGLGFLLSDLGRLLFHDQVYVIVQAVFFLPISIVIFFVEWTRGTRRSPDLKLASDAKEAHSQRVEKVAADVRRQSNDGLLFTSRPDRERISSRIVAPRKQKIDTGSLKHIVEVDVEKGLVVVEPRLRMVELSHFLLRRGYTVACVPELDDLTVGGLLMGCGIESTSWKYGMFNEICHAYEMVTCTGEVQKITEASDKELFHTLPWSHGTHGILVAATLRIIPAKPFVRLHLTHCTDRTTLCESLQSAVKGDHMFVEGLAFNPTFAVVMKGQFVDAPEPTEQILSLGKWHDPWFFKQVQDIKQGSVCMRTTEYLHRHSKSIFWELSYLQPWGNTMLFRYLLGWINPLNIALIKSYQPEWTMRYYCNVNVIQDYLIPITELKPMLDLGDEALGVYPIWLCPYLNKHHDVVGIHHPHSNEDVMYIDVGYYGLPSVPSFDMRAALRRIEEWLVPRKGFVMLYALHTLTEKELRRMFHLEAYDRVRSRMGSGSIFPTIDEKVKVG</sequence>
<evidence type="ECO:0000256" key="7">
    <source>
        <dbReference type="SAM" id="Phobius"/>
    </source>
</evidence>
<name>A0AA36J2Z9_9DINO</name>
<dbReference type="InterPro" id="IPR006094">
    <property type="entry name" value="Oxid_FAD_bind_N"/>
</dbReference>
<organism evidence="9 10">
    <name type="scientific">Effrenium voratum</name>
    <dbReference type="NCBI Taxonomy" id="2562239"/>
    <lineage>
        <taxon>Eukaryota</taxon>
        <taxon>Sar</taxon>
        <taxon>Alveolata</taxon>
        <taxon>Dinophyceae</taxon>
        <taxon>Suessiales</taxon>
        <taxon>Symbiodiniaceae</taxon>
        <taxon>Effrenium</taxon>
    </lineage>
</organism>
<reference evidence="9" key="1">
    <citation type="submission" date="2023-08" db="EMBL/GenBank/DDBJ databases">
        <authorList>
            <person name="Chen Y."/>
            <person name="Shah S."/>
            <person name="Dougan E. K."/>
            <person name="Thang M."/>
            <person name="Chan C."/>
        </authorList>
    </citation>
    <scope>NUCLEOTIDE SEQUENCE</scope>
</reference>
<dbReference type="GO" id="GO:0008202">
    <property type="term" value="P:steroid metabolic process"/>
    <property type="evidence" value="ECO:0007669"/>
    <property type="project" value="TreeGrafter"/>
</dbReference>
<evidence type="ECO:0000313" key="9">
    <source>
        <dbReference type="EMBL" id="CAJ1398174.1"/>
    </source>
</evidence>
<keyword evidence="10" id="KW-1185">Reference proteome</keyword>
<dbReference type="InterPro" id="IPR040165">
    <property type="entry name" value="Diminuto-like"/>
</dbReference>
<proteinExistence type="predicted"/>
<evidence type="ECO:0000256" key="3">
    <source>
        <dbReference type="ARBA" id="ARBA00022692"/>
    </source>
</evidence>
<evidence type="ECO:0000256" key="2">
    <source>
        <dbReference type="ARBA" id="ARBA00012405"/>
    </source>
</evidence>
<dbReference type="AlphaFoldDB" id="A0AA36J2Z9"/>
<protein>
    <recommendedName>
        <fullName evidence="2">Delta(24)-sterol reductase</fullName>
        <ecNumber evidence="2">1.3.1.72</ecNumber>
    </recommendedName>
</protein>
<evidence type="ECO:0000256" key="4">
    <source>
        <dbReference type="ARBA" id="ARBA00022989"/>
    </source>
</evidence>
<dbReference type="PANTHER" id="PTHR10801:SF0">
    <property type="entry name" value="DELTA(24)-STEROL REDUCTASE"/>
    <property type="match status" value="1"/>
</dbReference>
<dbReference type="GO" id="GO:0071949">
    <property type="term" value="F:FAD binding"/>
    <property type="evidence" value="ECO:0007669"/>
    <property type="project" value="InterPro"/>
</dbReference>
<dbReference type="GO" id="GO:0005737">
    <property type="term" value="C:cytoplasm"/>
    <property type="evidence" value="ECO:0007669"/>
    <property type="project" value="TreeGrafter"/>
</dbReference>
<dbReference type="Proteomes" id="UP001178507">
    <property type="component" value="Unassembled WGS sequence"/>
</dbReference>
<evidence type="ECO:0000256" key="5">
    <source>
        <dbReference type="ARBA" id="ARBA00023002"/>
    </source>
</evidence>
<dbReference type="InterPro" id="IPR016166">
    <property type="entry name" value="FAD-bd_PCMH"/>
</dbReference>
<dbReference type="InterPro" id="IPR036318">
    <property type="entry name" value="FAD-bd_PCMH-like_sf"/>
</dbReference>
<dbReference type="PROSITE" id="PS51387">
    <property type="entry name" value="FAD_PCMH"/>
    <property type="match status" value="1"/>
</dbReference>
<evidence type="ECO:0000259" key="8">
    <source>
        <dbReference type="PROSITE" id="PS51387"/>
    </source>
</evidence>
<dbReference type="GO" id="GO:0000246">
    <property type="term" value="F:Delta24(24-1) sterol reductase activity"/>
    <property type="evidence" value="ECO:0007669"/>
    <property type="project" value="TreeGrafter"/>
</dbReference>
<keyword evidence="5" id="KW-0560">Oxidoreductase</keyword>
<dbReference type="GO" id="GO:0050614">
    <property type="term" value="F:Delta24-sterol reductase activity"/>
    <property type="evidence" value="ECO:0007669"/>
    <property type="project" value="UniProtKB-EC"/>
</dbReference>
<accession>A0AA36J2Z9</accession>
<dbReference type="EMBL" id="CAUJNA010003293">
    <property type="protein sequence ID" value="CAJ1398174.1"/>
    <property type="molecule type" value="Genomic_DNA"/>
</dbReference>
<dbReference type="GO" id="GO:0016020">
    <property type="term" value="C:membrane"/>
    <property type="evidence" value="ECO:0007669"/>
    <property type="project" value="UniProtKB-SubCell"/>
</dbReference>
<feature type="domain" description="FAD-binding PCMH-type" evidence="8">
    <location>
        <begin position="45"/>
        <end position="223"/>
    </location>
</feature>
<keyword evidence="3 7" id="KW-0812">Transmembrane</keyword>
<comment type="subcellular location">
    <subcellularLocation>
        <location evidence="1">Membrane</location>
        <topology evidence="1">Single-pass membrane protein</topology>
    </subcellularLocation>
</comment>
<dbReference type="Gene3D" id="3.30.465.10">
    <property type="match status" value="1"/>
</dbReference>
<dbReference type="PANTHER" id="PTHR10801">
    <property type="entry name" value="24-DEHYDROCHOLESTEROL REDUCTASE"/>
    <property type="match status" value="1"/>
</dbReference>
<keyword evidence="4 7" id="KW-1133">Transmembrane helix</keyword>
<dbReference type="InterPro" id="IPR016169">
    <property type="entry name" value="FAD-bd_PCMH_sub2"/>
</dbReference>
<dbReference type="Pfam" id="PF01565">
    <property type="entry name" value="FAD_binding_4"/>
    <property type="match status" value="1"/>
</dbReference>
<evidence type="ECO:0000256" key="1">
    <source>
        <dbReference type="ARBA" id="ARBA00004167"/>
    </source>
</evidence>
<comment type="caution">
    <text evidence="9">The sequence shown here is derived from an EMBL/GenBank/DDBJ whole genome shotgun (WGS) entry which is preliminary data.</text>
</comment>
<dbReference type="SUPFAM" id="SSF56176">
    <property type="entry name" value="FAD-binding/transporter-associated domain-like"/>
    <property type="match status" value="1"/>
</dbReference>
<gene>
    <name evidence="9" type="ORF">EVOR1521_LOCUS22032</name>
</gene>
<evidence type="ECO:0000256" key="6">
    <source>
        <dbReference type="ARBA" id="ARBA00023136"/>
    </source>
</evidence>
<feature type="transmembrane region" description="Helical" evidence="7">
    <location>
        <begin position="20"/>
        <end position="38"/>
    </location>
</feature>
<dbReference type="EC" id="1.3.1.72" evidence="2"/>
<evidence type="ECO:0000313" key="10">
    <source>
        <dbReference type="Proteomes" id="UP001178507"/>
    </source>
</evidence>